<accession>A0ABS5K3D0</accession>
<dbReference type="InterPro" id="IPR002315">
    <property type="entry name" value="tRNA-synt_gly"/>
</dbReference>
<dbReference type="InterPro" id="IPR006195">
    <property type="entry name" value="aa-tRNA-synth_II"/>
</dbReference>
<keyword evidence="11" id="KW-1185">Reference proteome</keyword>
<evidence type="ECO:0000313" key="10">
    <source>
        <dbReference type="EMBL" id="MBS2126219.1"/>
    </source>
</evidence>
<dbReference type="InterPro" id="IPR045864">
    <property type="entry name" value="aa-tRNA-synth_II/BPL/LPL"/>
</dbReference>
<evidence type="ECO:0000259" key="9">
    <source>
        <dbReference type="PROSITE" id="PS50862"/>
    </source>
</evidence>
<dbReference type="HAMAP" id="MF_00253_B">
    <property type="entry name" value="Gly_tRNA_synth_B"/>
    <property type="match status" value="1"/>
</dbReference>
<keyword evidence="3 8" id="KW-0436">Ligase</keyword>
<evidence type="ECO:0000313" key="11">
    <source>
        <dbReference type="Proteomes" id="UP000811481"/>
    </source>
</evidence>
<comment type="similarity">
    <text evidence="1 8">Belongs to the class-II aminoacyl-tRNA synthetase family.</text>
</comment>
<evidence type="ECO:0000256" key="6">
    <source>
        <dbReference type="ARBA" id="ARBA00022917"/>
    </source>
</evidence>
<feature type="binding site" evidence="8">
    <location>
        <begin position="205"/>
        <end position="210"/>
    </location>
    <ligand>
        <name>ATP</name>
        <dbReference type="ChEBI" id="CHEBI:30616"/>
    </ligand>
</feature>
<evidence type="ECO:0000256" key="5">
    <source>
        <dbReference type="ARBA" id="ARBA00022840"/>
    </source>
</evidence>
<comment type="caution">
    <text evidence="10">The sequence shown here is derived from an EMBL/GenBank/DDBJ whole genome shotgun (WGS) entry which is preliminary data.</text>
</comment>
<name>A0ABS5K3D0_9MOLU</name>
<dbReference type="PANTHER" id="PTHR10745:SF8">
    <property type="entry name" value="DNA POLYMERASE SUBUNIT GAMMA-2, MITOCHONDRIAL"/>
    <property type="match status" value="1"/>
</dbReference>
<evidence type="ECO:0000256" key="4">
    <source>
        <dbReference type="ARBA" id="ARBA00022741"/>
    </source>
</evidence>
<feature type="binding site" evidence="8">
    <location>
        <begin position="279"/>
        <end position="280"/>
    </location>
    <ligand>
        <name>ATP</name>
        <dbReference type="ChEBI" id="CHEBI:30616"/>
    </ligand>
</feature>
<comment type="function">
    <text evidence="8">Catalyzes the attachment of glycine to tRNA(Gly).</text>
</comment>
<evidence type="ECO:0000256" key="3">
    <source>
        <dbReference type="ARBA" id="ARBA00022598"/>
    </source>
</evidence>
<dbReference type="Gene3D" id="3.40.50.800">
    <property type="entry name" value="Anticodon-binding domain"/>
    <property type="match status" value="1"/>
</dbReference>
<dbReference type="PROSITE" id="PS50862">
    <property type="entry name" value="AA_TRNA_LIGASE_II"/>
    <property type="match status" value="1"/>
</dbReference>
<proteinExistence type="inferred from homology"/>
<evidence type="ECO:0000256" key="2">
    <source>
        <dbReference type="ARBA" id="ARBA00022490"/>
    </source>
</evidence>
<dbReference type="SUPFAM" id="SSF55681">
    <property type="entry name" value="Class II aaRS and biotin synthetases"/>
    <property type="match status" value="1"/>
</dbReference>
<dbReference type="EMBL" id="JAGVRH010000001">
    <property type="protein sequence ID" value="MBS2126219.1"/>
    <property type="molecule type" value="Genomic_DNA"/>
</dbReference>
<dbReference type="InterPro" id="IPR022961">
    <property type="entry name" value="Gly_tRNA_ligase_bac"/>
</dbReference>
<keyword evidence="2 8" id="KW-0963">Cytoplasm</keyword>
<dbReference type="InterPro" id="IPR036621">
    <property type="entry name" value="Anticodon-bd_dom_sf"/>
</dbReference>
<comment type="catalytic activity">
    <reaction evidence="8">
        <text>tRNA(Gly) + glycine + ATP = glycyl-tRNA(Gly) + AMP + diphosphate</text>
        <dbReference type="Rhea" id="RHEA:16013"/>
        <dbReference type="Rhea" id="RHEA-COMP:9664"/>
        <dbReference type="Rhea" id="RHEA-COMP:9683"/>
        <dbReference type="ChEBI" id="CHEBI:30616"/>
        <dbReference type="ChEBI" id="CHEBI:33019"/>
        <dbReference type="ChEBI" id="CHEBI:57305"/>
        <dbReference type="ChEBI" id="CHEBI:78442"/>
        <dbReference type="ChEBI" id="CHEBI:78522"/>
        <dbReference type="ChEBI" id="CHEBI:456215"/>
        <dbReference type="EC" id="6.1.1.14"/>
    </reaction>
</comment>
<keyword evidence="6 8" id="KW-0648">Protein biosynthesis</keyword>
<dbReference type="InterPro" id="IPR033731">
    <property type="entry name" value="GlyRS-like_core"/>
</dbReference>
<dbReference type="EC" id="6.1.1.14" evidence="8"/>
<dbReference type="Proteomes" id="UP000811481">
    <property type="component" value="Unassembled WGS sequence"/>
</dbReference>
<organism evidence="10 11">
    <name type="scientific">'Fragaria x ananassa' phyllody phytoplasma</name>
    <dbReference type="NCBI Taxonomy" id="2358428"/>
    <lineage>
        <taxon>Bacteria</taxon>
        <taxon>Bacillati</taxon>
        <taxon>Mycoplasmatota</taxon>
        <taxon>Mollicutes</taxon>
        <taxon>Acholeplasmatales</taxon>
        <taxon>Acholeplasmataceae</taxon>
        <taxon>Candidatus Phytoplasma</taxon>
        <taxon>16SrXIII (Mexican periwinkle virescence group)</taxon>
    </lineage>
</organism>
<dbReference type="InterPro" id="IPR027031">
    <property type="entry name" value="Gly-tRNA_synthase/POLG2"/>
</dbReference>
<dbReference type="InterPro" id="IPR002314">
    <property type="entry name" value="aa-tRNA-synt_IIb"/>
</dbReference>
<dbReference type="PRINTS" id="PR01043">
    <property type="entry name" value="TRNASYNTHGLY"/>
</dbReference>
<keyword evidence="7 8" id="KW-0030">Aminoacyl-tRNA synthetase</keyword>
<evidence type="ECO:0000256" key="1">
    <source>
        <dbReference type="ARBA" id="ARBA00008226"/>
    </source>
</evidence>
<dbReference type="InterPro" id="IPR004154">
    <property type="entry name" value="Anticodon-bd"/>
</dbReference>
<comment type="subunit">
    <text evidence="8">Homodimer.</text>
</comment>
<feature type="binding site" evidence="8">
    <location>
        <begin position="195"/>
        <end position="197"/>
    </location>
    <ligand>
        <name>ATP</name>
        <dbReference type="ChEBI" id="CHEBI:30616"/>
    </ligand>
</feature>
<feature type="binding site" evidence="8">
    <location>
        <begin position="210"/>
        <end position="214"/>
    </location>
    <ligand>
        <name>substrate</name>
    </ligand>
</feature>
<dbReference type="CDD" id="cd00774">
    <property type="entry name" value="GlyRS-like_core"/>
    <property type="match status" value="1"/>
</dbReference>
<dbReference type="RefSeq" id="WP_212330869.1">
    <property type="nucleotide sequence ID" value="NZ_JAGVRH010000001.1"/>
</dbReference>
<dbReference type="Gene3D" id="3.30.930.10">
    <property type="entry name" value="Bira Bifunctional Protein, Domain 2"/>
    <property type="match status" value="1"/>
</dbReference>
<dbReference type="SUPFAM" id="SSF52954">
    <property type="entry name" value="Class II aaRS ABD-related"/>
    <property type="match status" value="1"/>
</dbReference>
<keyword evidence="4 8" id="KW-0547">Nucleotide-binding</keyword>
<gene>
    <name evidence="8" type="primary">glyQS</name>
    <name evidence="10" type="ORF">J8J04_00595</name>
</gene>
<keyword evidence="5 8" id="KW-0067">ATP-binding</keyword>
<protein>
    <recommendedName>
        <fullName evidence="8">Glycine--tRNA ligase</fullName>
        <ecNumber evidence="8">6.1.1.14</ecNumber>
    </recommendedName>
    <alternativeName>
        <fullName evidence="8">Glycyl-tRNA synthetase</fullName>
        <shortName evidence="8">GlyRS</shortName>
    </alternativeName>
</protein>
<feature type="binding site" evidence="8">
    <location>
        <position position="97"/>
    </location>
    <ligand>
        <name>substrate</name>
    </ligand>
</feature>
<dbReference type="NCBIfam" id="TIGR00389">
    <property type="entry name" value="glyS_dimeric"/>
    <property type="match status" value="1"/>
</dbReference>
<dbReference type="GO" id="GO:0004820">
    <property type="term" value="F:glycine-tRNA ligase activity"/>
    <property type="evidence" value="ECO:0007669"/>
    <property type="project" value="UniProtKB-EC"/>
</dbReference>
<feature type="binding site" evidence="8">
    <location>
        <begin position="319"/>
        <end position="323"/>
    </location>
    <ligand>
        <name>substrate</name>
    </ligand>
</feature>
<evidence type="ECO:0000256" key="8">
    <source>
        <dbReference type="HAMAP-Rule" id="MF_00253"/>
    </source>
</evidence>
<feature type="binding site" evidence="8">
    <location>
        <begin position="323"/>
        <end position="326"/>
    </location>
    <ligand>
        <name>ATP</name>
        <dbReference type="ChEBI" id="CHEBI:30616"/>
    </ligand>
</feature>
<feature type="domain" description="Aminoacyl-transfer RNA synthetases class-II family profile" evidence="9">
    <location>
        <begin position="94"/>
        <end position="342"/>
    </location>
</feature>
<comment type="subcellular location">
    <subcellularLocation>
        <location evidence="8">Cytoplasm</location>
    </subcellularLocation>
</comment>
<dbReference type="PANTHER" id="PTHR10745">
    <property type="entry name" value="GLYCYL-TRNA SYNTHETASE/DNA POLYMERASE SUBUNIT GAMMA-2"/>
    <property type="match status" value="1"/>
</dbReference>
<dbReference type="Pfam" id="PF00587">
    <property type="entry name" value="tRNA-synt_2b"/>
    <property type="match status" value="1"/>
</dbReference>
<dbReference type="NCBIfam" id="NF003211">
    <property type="entry name" value="PRK04173.1"/>
    <property type="match status" value="1"/>
</dbReference>
<reference evidence="10" key="1">
    <citation type="submission" date="2021-04" db="EMBL/GenBank/DDBJ databases">
        <title>Draft genome sequence of StrPh-CL8, a phytoplasma strain causing strawberry phyllody in Chile.</title>
        <authorList>
            <person name="Cui W."/>
            <person name="Zamorano A."/>
            <person name="Fiore N."/>
        </authorList>
    </citation>
    <scope>NUCLEOTIDE SEQUENCE [LARGE SCALE GENOMIC DNA]</scope>
    <source>
        <strain evidence="10">StrPh-Cl</strain>
    </source>
</reference>
<feature type="binding site" evidence="8">
    <location>
        <position position="163"/>
    </location>
    <ligand>
        <name>substrate</name>
    </ligand>
</feature>
<dbReference type="Pfam" id="PF03129">
    <property type="entry name" value="HGTP_anticodon"/>
    <property type="match status" value="1"/>
</dbReference>
<evidence type="ECO:0000256" key="7">
    <source>
        <dbReference type="ARBA" id="ARBA00023146"/>
    </source>
</evidence>
<sequence length="462" mass="54481">MNSLEKIIILAKQTGFVFAGSEIYGGLANSWDYGPLGSLLKNNIKKAWLQKFVQEQNHNVLLDGSILLNSKVWKASGHLDSFVDPLTENQDNNKRFRVDNLIEEHNPNLNISTLSYEQMHQYLVQHKVLGTANWTPIKPFNMLFQTHQGTILQTSKPIYLRPETAQGIFIQFKNILKTTRKKIPFGVCQIGKVFRNEVTPGNFIFRTCEFEQMELEFFCQPGTQNDWFSYWKKIMYQFVIGLGMKPTNLMFKDHHKEKLSHYSEKTTDLLFKFPWGFDELWGIVSRTDFDLRQHQDYSKKDLTYFDETTKKRYHPYVIEPSLGIERLFLSFLINNYHEDITPKQEVRQVLTFHPFLAPYKVAILPLIKKEHRTKAQEIEKYLSLYFDVCYDETQSIGKRYRRQDMIGTPFCITIDNDTIRNQTVTLRDRDTLKQQIMTVEQVKNYVTEQMLFNLSVHECKKN</sequence>